<accession>A0AC61MR39</accession>
<organism evidence="1 2">
    <name type="scientific">Miniphocaeibacter halophilus</name>
    <dbReference type="NCBI Taxonomy" id="2931922"/>
    <lineage>
        <taxon>Bacteria</taxon>
        <taxon>Bacillati</taxon>
        <taxon>Bacillota</taxon>
        <taxon>Tissierellia</taxon>
        <taxon>Tissierellales</taxon>
        <taxon>Peptoniphilaceae</taxon>
        <taxon>Miniphocaeibacter</taxon>
    </lineage>
</organism>
<evidence type="ECO:0000313" key="1">
    <source>
        <dbReference type="EMBL" id="QQK08020.1"/>
    </source>
</evidence>
<evidence type="ECO:0000313" key="2">
    <source>
        <dbReference type="Proteomes" id="UP000595814"/>
    </source>
</evidence>
<reference evidence="1 2" key="1">
    <citation type="journal article" date="2022" name="Int. J. Syst. Evol. Microbiol.">
        <title>Miniphocaeibacter halophilus sp. nov., an ammonium-tolerant acetate-producing bacterium isolated from a biogas system.</title>
        <authorList>
            <person name="Schnurer A."/>
            <person name="Singh A."/>
            <person name="Bi S."/>
            <person name="Qiao W."/>
            <person name="Westerholm M."/>
        </authorList>
    </citation>
    <scope>NUCLEOTIDE SEQUENCE [LARGE SCALE GENOMIC DNA]</scope>
    <source>
        <strain evidence="1 2">AMB_01</strain>
    </source>
</reference>
<proteinExistence type="predicted"/>
<keyword evidence="2" id="KW-1185">Reference proteome</keyword>
<sequence length="376" mass="43118">MSEEVFSTSPLGELGLIVMKNIWDFGEKVDAELKRRYNIDDPDFTFKVDITETRFSNGEAKVQINESVRGKDVFILSDIGNYGITYKMFGFENRMAPDEHFADIKRVISAINGKAKRINVVMPLMYGSRQHRRKARESLDCAMALHELEDMGVHGIYTFDVHDPNVQNAIPLLTFENIYPTAEIVKDFLCRENISDEELDNKNIIIISPDTGAMDRAVYYSNVLQQDIGLFYKRRDYSRIVNGKNPIVEHEYIGKNVEGRDILIVDDMIASGESVLDIAEQLKAQKARRVYAAVSFALFTEGPSKFDEYYEKGQLDAVYSTNLTYVPDSIKSKPWYRHVDMSKLLGKFIYNINLDISLSSLLDKTRGIRRIVRKKN</sequence>
<protein>
    <submittedName>
        <fullName evidence="1">Ribose-phosphate pyrophosphokinase</fullName>
    </submittedName>
</protein>
<dbReference type="Proteomes" id="UP000595814">
    <property type="component" value="Chromosome"/>
</dbReference>
<dbReference type="EMBL" id="CP066744">
    <property type="protein sequence ID" value="QQK08020.1"/>
    <property type="molecule type" value="Genomic_DNA"/>
</dbReference>
<name>A0AC61MR39_9FIRM</name>
<gene>
    <name evidence="1" type="ORF">JFY71_00335</name>
</gene>